<dbReference type="SUPFAM" id="SSF110997">
    <property type="entry name" value="Sporulation related repeat"/>
    <property type="match status" value="1"/>
</dbReference>
<dbReference type="EMBL" id="CP060711">
    <property type="protein sequence ID" value="QNN45578.1"/>
    <property type="molecule type" value="Genomic_DNA"/>
</dbReference>
<keyword evidence="3" id="KW-1133">Transmembrane helix</keyword>
<dbReference type="GO" id="GO:0032506">
    <property type="term" value="P:cytokinetic process"/>
    <property type="evidence" value="ECO:0007669"/>
    <property type="project" value="TreeGrafter"/>
</dbReference>
<feature type="domain" description="SPOR" evidence="4">
    <location>
        <begin position="176"/>
        <end position="254"/>
    </location>
</feature>
<evidence type="ECO:0000256" key="1">
    <source>
        <dbReference type="SAM" id="Coils"/>
    </source>
</evidence>
<dbReference type="AlphaFoldDB" id="A0A7G9QQF3"/>
<keyword evidence="3" id="KW-0812">Transmembrane</keyword>
<dbReference type="PANTHER" id="PTHR38687">
    <property type="entry name" value="CELL DIVISION PROTEIN DEDD-RELATED"/>
    <property type="match status" value="1"/>
</dbReference>
<name>A0A7G9QQF3_9GAMM</name>
<gene>
    <name evidence="5" type="ORF">H9L17_10145</name>
</gene>
<keyword evidence="3" id="KW-0472">Membrane</keyword>
<feature type="compositionally biased region" description="Low complexity" evidence="2">
    <location>
        <begin position="145"/>
        <end position="171"/>
    </location>
</feature>
<dbReference type="Proteomes" id="UP000515977">
    <property type="component" value="Chromosome"/>
</dbReference>
<evidence type="ECO:0000256" key="3">
    <source>
        <dbReference type="SAM" id="Phobius"/>
    </source>
</evidence>
<evidence type="ECO:0000313" key="5">
    <source>
        <dbReference type="EMBL" id="QNN45578.1"/>
    </source>
</evidence>
<dbReference type="InterPro" id="IPR036680">
    <property type="entry name" value="SPOR-like_sf"/>
</dbReference>
<keyword evidence="1" id="KW-0175">Coiled coil</keyword>
<feature type="transmembrane region" description="Helical" evidence="3">
    <location>
        <begin position="21"/>
        <end position="42"/>
    </location>
</feature>
<proteinExistence type="predicted"/>
<dbReference type="PANTHER" id="PTHR38687:SF1">
    <property type="entry name" value="CELL DIVISION PROTEIN DEDD"/>
    <property type="match status" value="1"/>
</dbReference>
<dbReference type="Gene3D" id="3.30.70.1070">
    <property type="entry name" value="Sporulation related repeat"/>
    <property type="match status" value="1"/>
</dbReference>
<dbReference type="PROSITE" id="PS51724">
    <property type="entry name" value="SPOR"/>
    <property type="match status" value="1"/>
</dbReference>
<dbReference type="InterPro" id="IPR007730">
    <property type="entry name" value="SPOR-like_dom"/>
</dbReference>
<feature type="region of interest" description="Disordered" evidence="2">
    <location>
        <begin position="71"/>
        <end position="93"/>
    </location>
</feature>
<feature type="coiled-coil region" evidence="1">
    <location>
        <begin position="109"/>
        <end position="136"/>
    </location>
</feature>
<protein>
    <submittedName>
        <fullName evidence="5">SPOR domain-containing protein</fullName>
    </submittedName>
</protein>
<evidence type="ECO:0000256" key="2">
    <source>
        <dbReference type="SAM" id="MobiDB-lite"/>
    </source>
</evidence>
<dbReference type="GO" id="GO:0030428">
    <property type="term" value="C:cell septum"/>
    <property type="evidence" value="ECO:0007669"/>
    <property type="project" value="TreeGrafter"/>
</dbReference>
<dbReference type="RefSeq" id="WP_187569346.1">
    <property type="nucleotide sequence ID" value="NZ_CP060711.1"/>
</dbReference>
<organism evidence="5 6">
    <name type="scientific">Thermomonas brevis</name>
    <dbReference type="NCBI Taxonomy" id="215691"/>
    <lineage>
        <taxon>Bacteria</taxon>
        <taxon>Pseudomonadati</taxon>
        <taxon>Pseudomonadota</taxon>
        <taxon>Gammaproteobacteria</taxon>
        <taxon>Lysobacterales</taxon>
        <taxon>Lysobacteraceae</taxon>
        <taxon>Thermomonas</taxon>
    </lineage>
</organism>
<dbReference type="Pfam" id="PF05036">
    <property type="entry name" value="SPOR"/>
    <property type="match status" value="1"/>
</dbReference>
<dbReference type="GO" id="GO:0042834">
    <property type="term" value="F:peptidoglycan binding"/>
    <property type="evidence" value="ECO:0007669"/>
    <property type="project" value="InterPro"/>
</dbReference>
<accession>A0A7G9QQF3</accession>
<dbReference type="InterPro" id="IPR052521">
    <property type="entry name" value="Cell_div_SPOR-domain"/>
</dbReference>
<sequence>MAARRGKSQAKRNQSNGLPGWAWLVIGIALTLLAVLLVPRYLKSDGGDGFFRPKPNPDALPAAVSDEGEAIAPDTAPAGDAKPGADKPKPTQYDFYTLLPGQEVAMSDAELAASAKAEAEAQARAAKQTAAAAAAAGTTAAGDAALPAPLGETPAAASAAPAPAQAPATASKPETAASDTRYILQAGAFGASGDAESVKAKIAMLGLSARVESAQIDGKTVYRVRMGPYGSASELADAKGKLAGGGLPAMAIKTN</sequence>
<reference evidence="5 6" key="1">
    <citation type="submission" date="2020-08" db="EMBL/GenBank/DDBJ databases">
        <title>Genome sequence of Thermomonas brevis KACC 16975T.</title>
        <authorList>
            <person name="Hyun D.-W."/>
            <person name="Bae J.-W."/>
        </authorList>
    </citation>
    <scope>NUCLEOTIDE SEQUENCE [LARGE SCALE GENOMIC DNA]</scope>
    <source>
        <strain evidence="5 6">KACC 16975</strain>
    </source>
</reference>
<evidence type="ECO:0000313" key="6">
    <source>
        <dbReference type="Proteomes" id="UP000515977"/>
    </source>
</evidence>
<dbReference type="KEGG" id="tbv:H9L17_10145"/>
<dbReference type="GO" id="GO:0032153">
    <property type="term" value="C:cell division site"/>
    <property type="evidence" value="ECO:0007669"/>
    <property type="project" value="TreeGrafter"/>
</dbReference>
<feature type="region of interest" description="Disordered" evidence="2">
    <location>
        <begin position="145"/>
        <end position="174"/>
    </location>
</feature>
<evidence type="ECO:0000259" key="4">
    <source>
        <dbReference type="PROSITE" id="PS51724"/>
    </source>
</evidence>
<keyword evidence="6" id="KW-1185">Reference proteome</keyword>